<protein>
    <submittedName>
        <fullName evidence="2">Uncharacterized protein</fullName>
    </submittedName>
</protein>
<comment type="caution">
    <text evidence="2">The sequence shown here is derived from an EMBL/GenBank/DDBJ whole genome shotgun (WGS) entry which is preliminary data.</text>
</comment>
<dbReference type="Proteomes" id="UP000996601">
    <property type="component" value="Unassembled WGS sequence"/>
</dbReference>
<name>A0ABT1QZY2_9HYPH</name>
<feature type="chain" id="PRO_5047056418" evidence="1">
    <location>
        <begin position="21"/>
        <end position="421"/>
    </location>
</feature>
<accession>A0ABT1QZY2</accession>
<evidence type="ECO:0000256" key="1">
    <source>
        <dbReference type="SAM" id="SignalP"/>
    </source>
</evidence>
<dbReference type="EMBL" id="WHSB02000001">
    <property type="protein sequence ID" value="MCQ4628482.1"/>
    <property type="molecule type" value="Genomic_DNA"/>
</dbReference>
<keyword evidence="1" id="KW-0732">Signal</keyword>
<feature type="signal peptide" evidence="1">
    <location>
        <begin position="1"/>
        <end position="20"/>
    </location>
</feature>
<keyword evidence="3" id="KW-1185">Reference proteome</keyword>
<dbReference type="RefSeq" id="WP_256114518.1">
    <property type="nucleotide sequence ID" value="NZ_WHSB02000001.1"/>
</dbReference>
<evidence type="ECO:0000313" key="2">
    <source>
        <dbReference type="EMBL" id="MCQ4628482.1"/>
    </source>
</evidence>
<gene>
    <name evidence="2" type="ORF">GB927_000460</name>
</gene>
<evidence type="ECO:0000313" key="3">
    <source>
        <dbReference type="Proteomes" id="UP000996601"/>
    </source>
</evidence>
<organism evidence="2 3">
    <name type="scientific">Shinella lacus</name>
    <dbReference type="NCBI Taxonomy" id="2654216"/>
    <lineage>
        <taxon>Bacteria</taxon>
        <taxon>Pseudomonadati</taxon>
        <taxon>Pseudomonadota</taxon>
        <taxon>Alphaproteobacteria</taxon>
        <taxon>Hyphomicrobiales</taxon>
        <taxon>Rhizobiaceae</taxon>
        <taxon>Shinella</taxon>
    </lineage>
</organism>
<sequence>MRRLLAILLLCLSSASAAEAIEPERRDAVIVTGRVWDGFTFKDMFLPSQAGTLHLLAGQDSAISFVETQEYYWPLSRQVYVDLEKKRREVNGVLTITRDGKTVAEVGPSPYVILYPKGALNGNGQLLWGAEAMRAYSAYQQDERTFARRYVEAEAQQRVYERKLLEAGAARLRGAPVEVIEAPDPLPKPSLKLVTAPAAAYRVALAAGAYEMALSVEGVLVPGTARSLAVGDMAGRRVTVADVVPEERWTRPIATNSADMRIFARPGSTFYLTLSEADRFDETEYLPVVSPQQDAVSGRNVWIRRAASPLDSVAARFTETQDLPLARLKVVQTEGSGFGYQVRAAKEGEKEDLKAFAVSVPAEAGVSRGEIRSEGEGPAAFHREIVVVQPRNDGLALSLALLPLLGWIAPKILRRTAGAKA</sequence>
<proteinExistence type="predicted"/>
<reference evidence="2" key="1">
    <citation type="submission" date="2021-07" db="EMBL/GenBank/DDBJ databases">
        <title>Shinella sp. nov., a novel member of the genus Shinella from water.</title>
        <authorList>
            <person name="Deng Y."/>
        </authorList>
    </citation>
    <scope>NUCLEOTIDE SEQUENCE</scope>
    <source>
        <strain evidence="2">CPCC 100929</strain>
    </source>
</reference>